<dbReference type="CDD" id="cd09857">
    <property type="entry name" value="PIN_EXO1"/>
    <property type="match status" value="1"/>
</dbReference>
<evidence type="ECO:0000256" key="3">
    <source>
        <dbReference type="ARBA" id="ARBA00010563"/>
    </source>
</evidence>
<evidence type="ECO:0000256" key="7">
    <source>
        <dbReference type="ARBA" id="ARBA00022801"/>
    </source>
</evidence>
<dbReference type="InterPro" id="IPR044752">
    <property type="entry name" value="PIN-like_EXO1"/>
</dbReference>
<dbReference type="SUPFAM" id="SSF88723">
    <property type="entry name" value="PIN domain-like"/>
    <property type="match status" value="1"/>
</dbReference>
<dbReference type="SMART" id="SM00279">
    <property type="entry name" value="HhH2"/>
    <property type="match status" value="1"/>
</dbReference>
<dbReference type="InterPro" id="IPR029060">
    <property type="entry name" value="PIN-like_dom_sf"/>
</dbReference>
<keyword evidence="7" id="KW-0378">Hydrolase</keyword>
<comment type="similarity">
    <text evidence="3">Belongs to the XPG/RAD2 endonuclease family. EXO1 subfamily.</text>
</comment>
<keyword evidence="4" id="KW-0540">Nuclease</keyword>
<dbReference type="GO" id="GO:0046872">
    <property type="term" value="F:metal ion binding"/>
    <property type="evidence" value="ECO:0007669"/>
    <property type="project" value="UniProtKB-KW"/>
</dbReference>
<dbReference type="FunFam" id="1.10.150.20:FF:000011">
    <property type="entry name" value="exonuclease 1"/>
    <property type="match status" value="1"/>
</dbReference>
<dbReference type="SUPFAM" id="SSF47807">
    <property type="entry name" value="5' to 3' exonuclease, C-terminal subdomain"/>
    <property type="match status" value="1"/>
</dbReference>
<evidence type="ECO:0000256" key="11">
    <source>
        <dbReference type="ARBA" id="ARBA00023125"/>
    </source>
</evidence>
<keyword evidence="9" id="KW-0460">Magnesium</keyword>
<evidence type="ECO:0000256" key="4">
    <source>
        <dbReference type="ARBA" id="ARBA00022722"/>
    </source>
</evidence>
<reference evidence="17" key="2">
    <citation type="journal article" date="2023" name="Proc. Natl. Acad. Sci. U.S.A.">
        <title>A global phylogenomic analysis of the shiitake genus Lentinula.</title>
        <authorList>
            <person name="Sierra-Patev S."/>
            <person name="Min B."/>
            <person name="Naranjo-Ortiz M."/>
            <person name="Looney B."/>
            <person name="Konkel Z."/>
            <person name="Slot J.C."/>
            <person name="Sakamoto Y."/>
            <person name="Steenwyk J.L."/>
            <person name="Rokas A."/>
            <person name="Carro J."/>
            <person name="Camarero S."/>
            <person name="Ferreira P."/>
            <person name="Molpeceres G."/>
            <person name="Ruiz-Duenas F.J."/>
            <person name="Serrano A."/>
            <person name="Henrissat B."/>
            <person name="Drula E."/>
            <person name="Hughes K.W."/>
            <person name="Mata J.L."/>
            <person name="Ishikawa N.K."/>
            <person name="Vargas-Isla R."/>
            <person name="Ushijima S."/>
            <person name="Smith C.A."/>
            <person name="Donoghue J."/>
            <person name="Ahrendt S."/>
            <person name="Andreopoulos W."/>
            <person name="He G."/>
            <person name="LaButti K."/>
            <person name="Lipzen A."/>
            <person name="Ng V."/>
            <person name="Riley R."/>
            <person name="Sandor L."/>
            <person name="Barry K."/>
            <person name="Martinez A.T."/>
            <person name="Xiao Y."/>
            <person name="Gibbons J.G."/>
            <person name="Terashima K."/>
            <person name="Grigoriev I.V."/>
            <person name="Hibbett D."/>
        </authorList>
    </citation>
    <scope>NUCLEOTIDE SEQUENCE</scope>
    <source>
        <strain evidence="17">ET3784</strain>
    </source>
</reference>
<dbReference type="Proteomes" id="UP001176059">
    <property type="component" value="Unassembled WGS sequence"/>
</dbReference>
<evidence type="ECO:0000256" key="5">
    <source>
        <dbReference type="ARBA" id="ARBA00022723"/>
    </source>
</evidence>
<keyword evidence="5" id="KW-0479">Metal-binding</keyword>
<dbReference type="InterPro" id="IPR006086">
    <property type="entry name" value="XPG-I_dom"/>
</dbReference>
<keyword evidence="13" id="KW-0539">Nucleus</keyword>
<feature type="region of interest" description="Disordered" evidence="14">
    <location>
        <begin position="393"/>
        <end position="418"/>
    </location>
</feature>
<dbReference type="PANTHER" id="PTHR11081">
    <property type="entry name" value="FLAP ENDONUCLEASE FAMILY MEMBER"/>
    <property type="match status" value="1"/>
</dbReference>
<keyword evidence="18" id="KW-1185">Reference proteome</keyword>
<protein>
    <recommendedName>
        <fullName evidence="19">Exonuclease 1</fullName>
    </recommendedName>
</protein>
<comment type="caution">
    <text evidence="17">The sequence shown here is derived from an EMBL/GenBank/DDBJ whole genome shotgun (WGS) entry which is preliminary data.</text>
</comment>
<dbReference type="Pfam" id="PF00867">
    <property type="entry name" value="XPG_I"/>
    <property type="match status" value="1"/>
</dbReference>
<dbReference type="FunFam" id="3.40.50.1010:FF:000002">
    <property type="entry name" value="Exonuclease 1, putative"/>
    <property type="match status" value="1"/>
</dbReference>
<evidence type="ECO:0000313" key="18">
    <source>
        <dbReference type="Proteomes" id="UP001176059"/>
    </source>
</evidence>
<evidence type="ECO:0008006" key="19">
    <source>
        <dbReference type="Google" id="ProtNLM"/>
    </source>
</evidence>
<dbReference type="AlphaFoldDB" id="A0AA38JQF4"/>
<dbReference type="CDD" id="cd09908">
    <property type="entry name" value="H3TH_EXO1"/>
    <property type="match status" value="1"/>
</dbReference>
<feature type="region of interest" description="Disordered" evidence="14">
    <location>
        <begin position="523"/>
        <end position="542"/>
    </location>
</feature>
<name>A0AA38JQF4_9AGAR</name>
<proteinExistence type="inferred from homology"/>
<gene>
    <name evidence="17" type="ORF">DFJ43DRAFT_512771</name>
</gene>
<dbReference type="PRINTS" id="PR00853">
    <property type="entry name" value="XPGRADSUPER"/>
</dbReference>
<dbReference type="GO" id="GO:0005634">
    <property type="term" value="C:nucleus"/>
    <property type="evidence" value="ECO:0007669"/>
    <property type="project" value="UniProtKB-SubCell"/>
</dbReference>
<dbReference type="GO" id="GO:0006281">
    <property type="term" value="P:DNA repair"/>
    <property type="evidence" value="ECO:0007669"/>
    <property type="project" value="UniProtKB-KW"/>
</dbReference>
<keyword evidence="6" id="KW-0227">DNA damage</keyword>
<keyword evidence="12" id="KW-0234">DNA repair</keyword>
<dbReference type="InterPro" id="IPR036279">
    <property type="entry name" value="5-3_exonuclease_C_sf"/>
</dbReference>
<evidence type="ECO:0000256" key="2">
    <source>
        <dbReference type="ARBA" id="ARBA00004123"/>
    </source>
</evidence>
<dbReference type="GO" id="GO:0017108">
    <property type="term" value="F:5'-flap endonuclease activity"/>
    <property type="evidence" value="ECO:0007669"/>
    <property type="project" value="TreeGrafter"/>
</dbReference>
<accession>A0AA38JQF4</accession>
<keyword evidence="10" id="KW-0267">Excision nuclease</keyword>
<feature type="compositionally biased region" description="Pro residues" evidence="14">
    <location>
        <begin position="393"/>
        <end position="402"/>
    </location>
</feature>
<dbReference type="PANTHER" id="PTHR11081:SF65">
    <property type="entry name" value="DNA DAMAGE-INDUCIBLE PROTEIN DIN7-RELATED"/>
    <property type="match status" value="1"/>
</dbReference>
<dbReference type="Gene3D" id="3.40.50.1010">
    <property type="entry name" value="5'-nuclease"/>
    <property type="match status" value="1"/>
</dbReference>
<evidence type="ECO:0000256" key="1">
    <source>
        <dbReference type="ARBA" id="ARBA00001946"/>
    </source>
</evidence>
<dbReference type="Gene3D" id="1.10.150.20">
    <property type="entry name" value="5' to 3' exonuclease, C-terminal subdomain"/>
    <property type="match status" value="1"/>
</dbReference>
<dbReference type="EMBL" id="JANVFO010000004">
    <property type="protein sequence ID" value="KAJ3736632.1"/>
    <property type="molecule type" value="Genomic_DNA"/>
</dbReference>
<evidence type="ECO:0000256" key="9">
    <source>
        <dbReference type="ARBA" id="ARBA00022842"/>
    </source>
</evidence>
<dbReference type="InterPro" id="IPR037315">
    <property type="entry name" value="EXO1_H3TH"/>
</dbReference>
<comment type="cofactor">
    <cofactor evidence="1">
        <name>Mg(2+)</name>
        <dbReference type="ChEBI" id="CHEBI:18420"/>
    </cofactor>
</comment>
<organism evidence="17 18">
    <name type="scientific">Lentinula guzmanii</name>
    <dbReference type="NCBI Taxonomy" id="2804957"/>
    <lineage>
        <taxon>Eukaryota</taxon>
        <taxon>Fungi</taxon>
        <taxon>Dikarya</taxon>
        <taxon>Basidiomycota</taxon>
        <taxon>Agaricomycotina</taxon>
        <taxon>Agaricomycetes</taxon>
        <taxon>Agaricomycetidae</taxon>
        <taxon>Agaricales</taxon>
        <taxon>Marasmiineae</taxon>
        <taxon>Omphalotaceae</taxon>
        <taxon>Lentinula</taxon>
    </lineage>
</organism>
<evidence type="ECO:0000256" key="8">
    <source>
        <dbReference type="ARBA" id="ARBA00022839"/>
    </source>
</evidence>
<dbReference type="GO" id="GO:0003677">
    <property type="term" value="F:DNA binding"/>
    <property type="evidence" value="ECO:0007669"/>
    <property type="project" value="UniProtKB-KW"/>
</dbReference>
<keyword evidence="11" id="KW-0238">DNA-binding</keyword>
<dbReference type="InterPro" id="IPR006084">
    <property type="entry name" value="XPG/Rad2"/>
</dbReference>
<evidence type="ECO:0000259" key="15">
    <source>
        <dbReference type="SMART" id="SM00484"/>
    </source>
</evidence>
<reference evidence="17" key="1">
    <citation type="submission" date="2022-08" db="EMBL/GenBank/DDBJ databases">
        <authorList>
            <consortium name="DOE Joint Genome Institute"/>
            <person name="Min B."/>
            <person name="Sierra-Patev S."/>
            <person name="Naranjo-Ortiz M."/>
            <person name="Looney B."/>
            <person name="Konkel Z."/>
            <person name="Slot J.C."/>
            <person name="Sakamoto Y."/>
            <person name="Steenwyk J.L."/>
            <person name="Rokas A."/>
            <person name="Carro J."/>
            <person name="Camarero S."/>
            <person name="Ferreira P."/>
            <person name="Molpeceres G."/>
            <person name="Ruiz-duenas F.J."/>
            <person name="Serrano A."/>
            <person name="Henrissat B."/>
            <person name="Drula E."/>
            <person name="Hughes K.W."/>
            <person name="Mata J.L."/>
            <person name="Ishikawa N.K."/>
            <person name="Vargas-Isla R."/>
            <person name="Ushijima S."/>
            <person name="Smith C.A."/>
            <person name="Ahrendt S."/>
            <person name="Andreopoulos W."/>
            <person name="He G."/>
            <person name="LaButti K."/>
            <person name="Lipzen A."/>
            <person name="Ng V."/>
            <person name="Riley R."/>
            <person name="Sandor L."/>
            <person name="Barry K."/>
            <person name="Martinez A.T."/>
            <person name="Xiao Y."/>
            <person name="Gibbons J.G."/>
            <person name="Terashima K."/>
            <person name="Hibbett D.S."/>
            <person name="Grigoriev I.V."/>
        </authorList>
    </citation>
    <scope>NUCLEOTIDE SEQUENCE</scope>
    <source>
        <strain evidence="17">ET3784</strain>
    </source>
</reference>
<feature type="region of interest" description="Disordered" evidence="14">
    <location>
        <begin position="424"/>
        <end position="443"/>
    </location>
</feature>
<dbReference type="InterPro" id="IPR006085">
    <property type="entry name" value="XPG_DNA_repair_N"/>
</dbReference>
<sequence length="803" mass="88496">MGIQGLLSALKSIQTTKHLSEFSGQTIAVDAYVWLHKGVFTCATELATGKPTIRYVNYAMEKVRLLRHYGIKPYVVFDGGPLPAKKGTEVSRKRRRDEQLARGNLLASQGKHSQARDCYLKCIDVTPQMAFQLIKALRAESVQYVVAPYEADAQLAFLERQGIVSAILTEDSDLLVFGCKTVLFKFDPVARSVVSISRADFASVTATSADSNGISLVGWSDTQFRAMAILSGCDYLPSIPGIGLKTACAMLRRWKTPQAVVRQIALEGKKRVPKGYLDQFKLAEKCFLHQRVYDPLAEKLVYLTDVDLRNWDDLAEAYIGGDLESTLAKKLATGDVDPITLEAMVDINPGYSPGSRILRDLDNGKSAAHTFKGKSNSGKKKNGTILNFFGPNPIIPPQPRSPPKAITSAGKASGKRTLAEVMDQDVTAKKKRKTPASAPTSPATSSKFFAALEGYGIRRKSFGTAIKSCADESCARLEKENPASEDEVESAHDGDSLVVHGYAESEVEECFSSIVEQEDGYISPTSSMSRGENDFSSPVQTSSRPFVDCDDSDFGVDPVSSPPAAVSLFRPQRLPQSPSLVRADSLDKVLVHASPDNNPLVMKSGFVDLKDCFGHESWSEIDSGEESVTPPYPSPLTPDELIQTYASRMDQSEELEPKDPREEELRANALRTQVVAAGWRDRWAHDSSHTQNEQSFLKRRETNITPTGRHRLLHPASVIAPRHTVKTLSSRKSLTLSEDNWANSNLKGNSNAKTLGFDAEKVTSTEARTRLERFRFRVVVQCTLFLWTLRVSRLVMMNSYHGT</sequence>
<dbReference type="SMART" id="SM00485">
    <property type="entry name" value="XPGN"/>
    <property type="match status" value="1"/>
</dbReference>
<evidence type="ECO:0000256" key="12">
    <source>
        <dbReference type="ARBA" id="ARBA00023204"/>
    </source>
</evidence>
<dbReference type="SMART" id="SM00484">
    <property type="entry name" value="XPGI"/>
    <property type="match status" value="1"/>
</dbReference>
<dbReference type="Pfam" id="PF00752">
    <property type="entry name" value="XPG_N"/>
    <property type="match status" value="1"/>
</dbReference>
<keyword evidence="8" id="KW-0269">Exonuclease</keyword>
<evidence type="ECO:0000313" key="17">
    <source>
        <dbReference type="EMBL" id="KAJ3736632.1"/>
    </source>
</evidence>
<comment type="subcellular location">
    <subcellularLocation>
        <location evidence="2">Nucleus</location>
    </subcellularLocation>
</comment>
<evidence type="ECO:0000256" key="14">
    <source>
        <dbReference type="SAM" id="MobiDB-lite"/>
    </source>
</evidence>
<feature type="domain" description="XPG N-terminal" evidence="16">
    <location>
        <begin position="1"/>
        <end position="99"/>
    </location>
</feature>
<dbReference type="GO" id="GO:0035312">
    <property type="term" value="F:5'-3' DNA exonuclease activity"/>
    <property type="evidence" value="ECO:0007669"/>
    <property type="project" value="InterPro"/>
</dbReference>
<evidence type="ECO:0000259" key="16">
    <source>
        <dbReference type="SMART" id="SM00485"/>
    </source>
</evidence>
<evidence type="ECO:0000256" key="6">
    <source>
        <dbReference type="ARBA" id="ARBA00022763"/>
    </source>
</evidence>
<dbReference type="InterPro" id="IPR008918">
    <property type="entry name" value="HhH2"/>
</dbReference>
<evidence type="ECO:0000256" key="10">
    <source>
        <dbReference type="ARBA" id="ARBA00022881"/>
    </source>
</evidence>
<feature type="domain" description="XPG-I" evidence="15">
    <location>
        <begin position="138"/>
        <end position="210"/>
    </location>
</feature>
<evidence type="ECO:0000256" key="13">
    <source>
        <dbReference type="ARBA" id="ARBA00023242"/>
    </source>
</evidence>